<accession>A0ABV0RKA2</accession>
<name>A0ABV0RKA2_9TELE</name>
<evidence type="ECO:0000313" key="2">
    <source>
        <dbReference type="Proteomes" id="UP001434883"/>
    </source>
</evidence>
<evidence type="ECO:0000313" key="1">
    <source>
        <dbReference type="EMBL" id="MEQ2208146.1"/>
    </source>
</evidence>
<gene>
    <name evidence="1" type="ORF">XENOCAPTIV_027050</name>
</gene>
<sequence>MLLYVVGVRNLSCVTAAKLSVHFNPQFKSTPHTEWDTSARISSGTREILQIHVFWTHFTSVISVGGQRSEGGMCAVCCPLCHHHSGVCVLDRSCRAPCRGISGARHCRTSRTFPFLQNVWRRSSCTEGWKPEKITVEERKLSGGTRARE</sequence>
<organism evidence="1 2">
    <name type="scientific">Xenoophorus captivus</name>
    <dbReference type="NCBI Taxonomy" id="1517983"/>
    <lineage>
        <taxon>Eukaryota</taxon>
        <taxon>Metazoa</taxon>
        <taxon>Chordata</taxon>
        <taxon>Craniata</taxon>
        <taxon>Vertebrata</taxon>
        <taxon>Euteleostomi</taxon>
        <taxon>Actinopterygii</taxon>
        <taxon>Neopterygii</taxon>
        <taxon>Teleostei</taxon>
        <taxon>Neoteleostei</taxon>
        <taxon>Acanthomorphata</taxon>
        <taxon>Ovalentaria</taxon>
        <taxon>Atherinomorphae</taxon>
        <taxon>Cyprinodontiformes</taxon>
        <taxon>Goodeidae</taxon>
        <taxon>Xenoophorus</taxon>
    </lineage>
</organism>
<protein>
    <recommendedName>
        <fullName evidence="3">Secreted protein</fullName>
    </recommendedName>
</protein>
<dbReference type="Proteomes" id="UP001434883">
    <property type="component" value="Unassembled WGS sequence"/>
</dbReference>
<proteinExistence type="predicted"/>
<reference evidence="1 2" key="1">
    <citation type="submission" date="2021-06" db="EMBL/GenBank/DDBJ databases">
        <authorList>
            <person name="Palmer J.M."/>
        </authorList>
    </citation>
    <scope>NUCLEOTIDE SEQUENCE [LARGE SCALE GENOMIC DNA]</scope>
    <source>
        <strain evidence="1 2">XC_2019</strain>
        <tissue evidence="1">Muscle</tissue>
    </source>
</reference>
<dbReference type="EMBL" id="JAHRIN010048916">
    <property type="protein sequence ID" value="MEQ2208146.1"/>
    <property type="molecule type" value="Genomic_DNA"/>
</dbReference>
<comment type="caution">
    <text evidence="1">The sequence shown here is derived from an EMBL/GenBank/DDBJ whole genome shotgun (WGS) entry which is preliminary data.</text>
</comment>
<keyword evidence="2" id="KW-1185">Reference proteome</keyword>
<evidence type="ECO:0008006" key="3">
    <source>
        <dbReference type="Google" id="ProtNLM"/>
    </source>
</evidence>